<dbReference type="Proteomes" id="UP000280791">
    <property type="component" value="Unassembled WGS sequence"/>
</dbReference>
<organism evidence="2 3">
    <name type="scientific">Planococcus citreus</name>
    <dbReference type="NCBI Taxonomy" id="1373"/>
    <lineage>
        <taxon>Bacteria</taxon>
        <taxon>Bacillati</taxon>
        <taxon>Bacillota</taxon>
        <taxon>Bacilli</taxon>
        <taxon>Bacillales</taxon>
        <taxon>Caryophanaceae</taxon>
        <taxon>Planococcus</taxon>
    </lineage>
</organism>
<feature type="transmembrane region" description="Helical" evidence="1">
    <location>
        <begin position="90"/>
        <end position="112"/>
    </location>
</feature>
<feature type="transmembrane region" description="Helical" evidence="1">
    <location>
        <begin position="58"/>
        <end position="84"/>
    </location>
</feature>
<name>A0A497YJD6_9BACL</name>
<proteinExistence type="predicted"/>
<gene>
    <name evidence="2" type="ORF">DFR62_0857</name>
</gene>
<feature type="transmembrane region" description="Helical" evidence="1">
    <location>
        <begin position="29"/>
        <end position="46"/>
    </location>
</feature>
<keyword evidence="1" id="KW-0812">Transmembrane</keyword>
<feature type="transmembrane region" description="Helical" evidence="1">
    <location>
        <begin position="124"/>
        <end position="142"/>
    </location>
</feature>
<evidence type="ECO:0000256" key="1">
    <source>
        <dbReference type="SAM" id="Phobius"/>
    </source>
</evidence>
<evidence type="ECO:0000313" key="3">
    <source>
        <dbReference type="Proteomes" id="UP000280791"/>
    </source>
</evidence>
<feature type="transmembrane region" description="Helical" evidence="1">
    <location>
        <begin position="5"/>
        <end position="23"/>
    </location>
</feature>
<comment type="caution">
    <text evidence="2">The sequence shown here is derived from an EMBL/GenBank/DDBJ whole genome shotgun (WGS) entry which is preliminary data.</text>
</comment>
<evidence type="ECO:0000313" key="2">
    <source>
        <dbReference type="EMBL" id="RLJ90709.1"/>
    </source>
</evidence>
<keyword evidence="1" id="KW-1133">Transmembrane helix</keyword>
<dbReference type="AlphaFoldDB" id="A0A497YJD6"/>
<protein>
    <submittedName>
        <fullName evidence="2">Uncharacterized protein</fullName>
    </submittedName>
</protein>
<accession>A0A497YJD6</accession>
<dbReference type="OrthoDB" id="68404at2"/>
<reference evidence="2 3" key="1">
    <citation type="submission" date="2018-10" db="EMBL/GenBank/DDBJ databases">
        <title>Genomic Encyclopedia of Type Strains, Phase IV (KMG-IV): sequencing the most valuable type-strain genomes for metagenomic binning, comparative biology and taxonomic classification.</title>
        <authorList>
            <person name="Goeker M."/>
        </authorList>
    </citation>
    <scope>NUCLEOTIDE SEQUENCE [LARGE SCALE GENOMIC DNA]</scope>
    <source>
        <strain evidence="2 3">DSM 20549</strain>
    </source>
</reference>
<dbReference type="EMBL" id="RCCP01000001">
    <property type="protein sequence ID" value="RLJ90709.1"/>
    <property type="molecule type" value="Genomic_DNA"/>
</dbReference>
<keyword evidence="3" id="KW-1185">Reference proteome</keyword>
<keyword evidence="1" id="KW-0472">Membrane</keyword>
<dbReference type="RefSeq" id="WP_121298195.1">
    <property type="nucleotide sequence ID" value="NZ_QBEW01000089.1"/>
</dbReference>
<sequence length="178" mass="20254">MYKYLLYIPVLSILAFVIWASFIATGLKIAFSVIILMFFLTINKYLSTKSTVFRKIKAAFYASLFPIAIALLLDSCTVTTYNGIDFADVYFLASLFLIFLFGSVVYGVPVSLLSDFATSDVKRYRFPLAFLIHVGFAVFSYLFLGPLMFFAVFVAVVFFLFDELLRKREITRSFKSLA</sequence>